<comment type="caution">
    <text evidence="1">The sequence shown here is derived from an EMBL/GenBank/DDBJ whole genome shotgun (WGS) entry which is preliminary data.</text>
</comment>
<sequence length="152" mass="16542">MPAMDYPEDVARKNQVLMRFFPIMDPDPVTPSSKAGAFALGNIKGPEIQLNSPHFVYYEAVVSRVRRDTKQGTKLRTRPPRPWSNDLGVTGAAAPFVLIARLEQVPSGAEDTGTAVGRGLAGFSCGPRTVHISDLRQKTWGLGGLGGQRRRI</sequence>
<dbReference type="Proteomes" id="UP000652219">
    <property type="component" value="Unassembled WGS sequence"/>
</dbReference>
<name>A0A8H6JD72_9PEZI</name>
<keyword evidence="2" id="KW-1185">Reference proteome</keyword>
<organism evidence="1 2">
    <name type="scientific">Colletotrichum sojae</name>
    <dbReference type="NCBI Taxonomy" id="2175907"/>
    <lineage>
        <taxon>Eukaryota</taxon>
        <taxon>Fungi</taxon>
        <taxon>Dikarya</taxon>
        <taxon>Ascomycota</taxon>
        <taxon>Pezizomycotina</taxon>
        <taxon>Sordariomycetes</taxon>
        <taxon>Hypocreomycetidae</taxon>
        <taxon>Glomerellales</taxon>
        <taxon>Glomerellaceae</taxon>
        <taxon>Colletotrichum</taxon>
        <taxon>Colletotrichum orchidearum species complex</taxon>
    </lineage>
</organism>
<reference evidence="1 2" key="1">
    <citation type="journal article" date="2020" name="Phytopathology">
        <title>Genome Sequence Resources of Colletotrichum truncatum, C. plurivorum, C. musicola, and C. sojae: Four Species Pathogenic to Soybean (Glycine max).</title>
        <authorList>
            <person name="Rogerio F."/>
            <person name="Boufleur T.R."/>
            <person name="Ciampi-Guillardi M."/>
            <person name="Sukno S.A."/>
            <person name="Thon M.R."/>
            <person name="Massola Junior N.S."/>
            <person name="Baroncelli R."/>
        </authorList>
    </citation>
    <scope>NUCLEOTIDE SEQUENCE [LARGE SCALE GENOMIC DNA]</scope>
    <source>
        <strain evidence="1 2">LFN0009</strain>
    </source>
</reference>
<dbReference type="EMBL" id="WIGN01000080">
    <property type="protein sequence ID" value="KAF6810974.1"/>
    <property type="molecule type" value="Genomic_DNA"/>
</dbReference>
<protein>
    <submittedName>
        <fullName evidence="1">Uncharacterized protein</fullName>
    </submittedName>
</protein>
<gene>
    <name evidence="1" type="ORF">CSOJ01_06041</name>
</gene>
<dbReference type="AlphaFoldDB" id="A0A8H6JD72"/>
<proteinExistence type="predicted"/>
<evidence type="ECO:0000313" key="1">
    <source>
        <dbReference type="EMBL" id="KAF6810974.1"/>
    </source>
</evidence>
<accession>A0A8H6JD72</accession>
<evidence type="ECO:0000313" key="2">
    <source>
        <dbReference type="Proteomes" id="UP000652219"/>
    </source>
</evidence>